<dbReference type="EMBL" id="ACBZ01000054">
    <property type="protein sequence ID" value="EEG49910.1"/>
    <property type="molecule type" value="Genomic_DNA"/>
</dbReference>
<organism evidence="1 2">
    <name type="scientific">Blautia hydrogenotrophica (strain DSM 10507 / JCM 14656 / S5a33)</name>
    <name type="common">Ruminococcus hydrogenotrophicus</name>
    <dbReference type="NCBI Taxonomy" id="476272"/>
    <lineage>
        <taxon>Bacteria</taxon>
        <taxon>Bacillati</taxon>
        <taxon>Bacillota</taxon>
        <taxon>Clostridia</taxon>
        <taxon>Lachnospirales</taxon>
        <taxon>Lachnospiraceae</taxon>
        <taxon>Blautia</taxon>
    </lineage>
</organism>
<dbReference type="Proteomes" id="UP000003100">
    <property type="component" value="Unassembled WGS sequence"/>
</dbReference>
<sequence>MDSLTVLEVPPTSGMRVCALCWETARLWLAVFRMNKSRAF</sequence>
<evidence type="ECO:0000313" key="2">
    <source>
        <dbReference type="Proteomes" id="UP000003100"/>
    </source>
</evidence>
<reference evidence="1 2" key="1">
    <citation type="submission" date="2009-01" db="EMBL/GenBank/DDBJ databases">
        <authorList>
            <person name="Fulton L."/>
            <person name="Clifton S."/>
            <person name="Fulton B."/>
            <person name="Xu J."/>
            <person name="Minx P."/>
            <person name="Pepin K.H."/>
            <person name="Johnson M."/>
            <person name="Bhonagiri V."/>
            <person name="Nash W.E."/>
            <person name="Mardis E.R."/>
            <person name="Wilson R.K."/>
        </authorList>
    </citation>
    <scope>NUCLEOTIDE SEQUENCE [LARGE SCALE GENOMIC DNA]</scope>
    <source>
        <strain evidence="2">DSM 10507 / JCM 14656 / S5a33</strain>
    </source>
</reference>
<comment type="caution">
    <text evidence="1">The sequence shown here is derived from an EMBL/GenBank/DDBJ whole genome shotgun (WGS) entry which is preliminary data.</text>
</comment>
<dbReference type="HOGENOM" id="CLU_3285707_0_0_9"/>
<evidence type="ECO:0000313" key="1">
    <source>
        <dbReference type="EMBL" id="EEG49910.1"/>
    </source>
</evidence>
<proteinExistence type="predicted"/>
<gene>
    <name evidence="1" type="ORF">RUMHYD_01151</name>
</gene>
<reference evidence="1 2" key="2">
    <citation type="submission" date="2009-02" db="EMBL/GenBank/DDBJ databases">
        <title>Draft genome sequence of Blautia hydrogenotrophica DSM 10507 (Ruminococcus hydrogenotrophicus DSM 10507).</title>
        <authorList>
            <person name="Sudarsanam P."/>
            <person name="Ley R."/>
            <person name="Guruge J."/>
            <person name="Turnbaugh P.J."/>
            <person name="Mahowald M."/>
            <person name="Liep D."/>
            <person name="Gordon J."/>
        </authorList>
    </citation>
    <scope>NUCLEOTIDE SEQUENCE [LARGE SCALE GENOMIC DNA]</scope>
    <source>
        <strain evidence="2">DSM 10507 / JCM 14656 / S5a33</strain>
    </source>
</reference>
<protein>
    <submittedName>
        <fullName evidence="1">Uncharacterized protein</fullName>
    </submittedName>
</protein>
<dbReference type="PATRIC" id="fig|476272.21.peg.2498"/>
<accession>C0CJY1</accession>
<keyword evidence="2" id="KW-1185">Reference proteome</keyword>
<dbReference type="AlphaFoldDB" id="C0CJY1"/>
<name>C0CJY1_BLAHS</name>